<evidence type="ECO:0000256" key="2">
    <source>
        <dbReference type="ARBA" id="ARBA00022670"/>
    </source>
</evidence>
<evidence type="ECO:0000256" key="3">
    <source>
        <dbReference type="ARBA" id="ARBA00022801"/>
    </source>
</evidence>
<name>A0A328DU71_9ASTE</name>
<dbReference type="Pfam" id="PF02902">
    <property type="entry name" value="Peptidase_C48"/>
    <property type="match status" value="1"/>
</dbReference>
<dbReference type="InterPro" id="IPR038765">
    <property type="entry name" value="Papain-like_cys_pep_sf"/>
</dbReference>
<keyword evidence="2" id="KW-0645">Protease</keyword>
<dbReference type="GO" id="GO:0006508">
    <property type="term" value="P:proteolysis"/>
    <property type="evidence" value="ECO:0007669"/>
    <property type="project" value="UniProtKB-KW"/>
</dbReference>
<accession>A0A328DU71</accession>
<dbReference type="PANTHER" id="PTHR12606">
    <property type="entry name" value="SENTRIN/SUMO-SPECIFIC PROTEASE"/>
    <property type="match status" value="1"/>
</dbReference>
<dbReference type="GO" id="GO:0005634">
    <property type="term" value="C:nucleus"/>
    <property type="evidence" value="ECO:0007669"/>
    <property type="project" value="TreeGrafter"/>
</dbReference>
<keyword evidence="7" id="KW-1185">Reference proteome</keyword>
<dbReference type="AlphaFoldDB" id="A0A328DU71"/>
<dbReference type="GO" id="GO:0016926">
    <property type="term" value="P:protein desumoylation"/>
    <property type="evidence" value="ECO:0007669"/>
    <property type="project" value="TreeGrafter"/>
</dbReference>
<evidence type="ECO:0000313" key="7">
    <source>
        <dbReference type="Proteomes" id="UP000249390"/>
    </source>
</evidence>
<comment type="caution">
    <text evidence="6">The sequence shown here is derived from an EMBL/GenBank/DDBJ whole genome shotgun (WGS) entry which is preliminary data.</text>
</comment>
<comment type="similarity">
    <text evidence="1">Belongs to the peptidase C48 family.</text>
</comment>
<gene>
    <name evidence="6" type="ORF">DM860_015716</name>
</gene>
<dbReference type="PANTHER" id="PTHR12606:SF1">
    <property type="entry name" value="UBIQUITIN-LIKE-SPECIFIC PROTEASE 1A"/>
    <property type="match status" value="1"/>
</dbReference>
<evidence type="ECO:0000256" key="4">
    <source>
        <dbReference type="ARBA" id="ARBA00022807"/>
    </source>
</evidence>
<protein>
    <recommendedName>
        <fullName evidence="5">Ubiquitin-like protease family profile domain-containing protein</fullName>
    </recommendedName>
</protein>
<keyword evidence="3" id="KW-0378">Hydrolase</keyword>
<dbReference type="Gene3D" id="3.40.395.10">
    <property type="entry name" value="Adenoviral Proteinase, Chain A"/>
    <property type="match status" value="1"/>
</dbReference>
<dbReference type="EMBL" id="NQVE01000106">
    <property type="protein sequence ID" value="RAL47929.1"/>
    <property type="molecule type" value="Genomic_DNA"/>
</dbReference>
<proteinExistence type="inferred from homology"/>
<reference evidence="6 7" key="1">
    <citation type="submission" date="2018-06" db="EMBL/GenBank/DDBJ databases">
        <title>The Genome of Cuscuta australis (Dodder) Provides Insight into the Evolution of Plant Parasitism.</title>
        <authorList>
            <person name="Liu H."/>
        </authorList>
    </citation>
    <scope>NUCLEOTIDE SEQUENCE [LARGE SCALE GENOMIC DNA]</scope>
    <source>
        <strain evidence="7">cv. Yunnan</strain>
        <tissue evidence="6">Vines</tissue>
    </source>
</reference>
<sequence>MEKIFMTIHVRNRHWILAELDFPNATVWVYDSLKGAQSKSYVRPIVERLPPLFRTVKTTEEQRSTQSWRLELAKDVPQQSDGIACGVMILVFAEYLLAGLPLRPDCTHEHVDDFRRLFAARIFWKTVA</sequence>
<keyword evidence="4" id="KW-0788">Thiol protease</keyword>
<dbReference type="InterPro" id="IPR003653">
    <property type="entry name" value="Peptidase_C48_C"/>
</dbReference>
<dbReference type="GO" id="GO:0016929">
    <property type="term" value="F:deSUMOylase activity"/>
    <property type="evidence" value="ECO:0007669"/>
    <property type="project" value="TreeGrafter"/>
</dbReference>
<evidence type="ECO:0000313" key="6">
    <source>
        <dbReference type="EMBL" id="RAL47929.1"/>
    </source>
</evidence>
<evidence type="ECO:0000259" key="5">
    <source>
        <dbReference type="PROSITE" id="PS50600"/>
    </source>
</evidence>
<evidence type="ECO:0000256" key="1">
    <source>
        <dbReference type="ARBA" id="ARBA00005234"/>
    </source>
</evidence>
<dbReference type="SUPFAM" id="SSF54001">
    <property type="entry name" value="Cysteine proteinases"/>
    <property type="match status" value="1"/>
</dbReference>
<organism evidence="6 7">
    <name type="scientific">Cuscuta australis</name>
    <dbReference type="NCBI Taxonomy" id="267555"/>
    <lineage>
        <taxon>Eukaryota</taxon>
        <taxon>Viridiplantae</taxon>
        <taxon>Streptophyta</taxon>
        <taxon>Embryophyta</taxon>
        <taxon>Tracheophyta</taxon>
        <taxon>Spermatophyta</taxon>
        <taxon>Magnoliopsida</taxon>
        <taxon>eudicotyledons</taxon>
        <taxon>Gunneridae</taxon>
        <taxon>Pentapetalae</taxon>
        <taxon>asterids</taxon>
        <taxon>lamiids</taxon>
        <taxon>Solanales</taxon>
        <taxon>Convolvulaceae</taxon>
        <taxon>Cuscuteae</taxon>
        <taxon>Cuscuta</taxon>
        <taxon>Cuscuta subgen. Grammica</taxon>
        <taxon>Cuscuta sect. Cleistogrammica</taxon>
    </lineage>
</organism>
<dbReference type="Proteomes" id="UP000249390">
    <property type="component" value="Unassembled WGS sequence"/>
</dbReference>
<feature type="domain" description="Ubiquitin-like protease family profile" evidence="5">
    <location>
        <begin position="1"/>
        <end position="96"/>
    </location>
</feature>
<dbReference type="PROSITE" id="PS50600">
    <property type="entry name" value="ULP_PROTEASE"/>
    <property type="match status" value="1"/>
</dbReference>